<dbReference type="RefSeq" id="WP_078109225.1">
    <property type="nucleotide sequence ID" value="NZ_CP065424.1"/>
</dbReference>
<reference evidence="1 2" key="1">
    <citation type="submission" date="2017-01" db="EMBL/GenBank/DDBJ databases">
        <title>Draft genome sequence of Bacillus oleronius.</title>
        <authorList>
            <person name="Allam M."/>
        </authorList>
    </citation>
    <scope>NUCLEOTIDE SEQUENCE [LARGE SCALE GENOMIC DNA]</scope>
    <source>
        <strain evidence="1 2">DSM 9356</strain>
    </source>
</reference>
<gene>
    <name evidence="1" type="ORF">BWZ43_01080</name>
</gene>
<dbReference type="AlphaFoldDB" id="A0A8E2IC51"/>
<protein>
    <submittedName>
        <fullName evidence="1">Uncharacterized protein</fullName>
    </submittedName>
</protein>
<keyword evidence="2" id="KW-1185">Reference proteome</keyword>
<proteinExistence type="predicted"/>
<dbReference type="EMBL" id="MTLA01000012">
    <property type="protein sequence ID" value="OOP70167.1"/>
    <property type="molecule type" value="Genomic_DNA"/>
</dbReference>
<sequence length="116" mass="13480">MEKTVTIDGKEIKFKSTGATPIRFKSQFGKDYFTEIMKLGVLDKLNKIQDDDFSAEDLEGLDFEVFYNIAWTLAKTANMEIPEPLEWLDSFDEFPMLDVIPELMEMIQKTIQSKKK</sequence>
<evidence type="ECO:0000313" key="2">
    <source>
        <dbReference type="Proteomes" id="UP000189761"/>
    </source>
</evidence>
<dbReference type="Proteomes" id="UP000189761">
    <property type="component" value="Unassembled WGS sequence"/>
</dbReference>
<name>A0A8E2IC51_9BACI</name>
<organism evidence="1 2">
    <name type="scientific">Heyndrickxia oleronia</name>
    <dbReference type="NCBI Taxonomy" id="38875"/>
    <lineage>
        <taxon>Bacteria</taxon>
        <taxon>Bacillati</taxon>
        <taxon>Bacillota</taxon>
        <taxon>Bacilli</taxon>
        <taxon>Bacillales</taxon>
        <taxon>Bacillaceae</taxon>
        <taxon>Heyndrickxia</taxon>
    </lineage>
</organism>
<accession>A0A8E2IC51</accession>
<comment type="caution">
    <text evidence="1">The sequence shown here is derived from an EMBL/GenBank/DDBJ whole genome shotgun (WGS) entry which is preliminary data.</text>
</comment>
<evidence type="ECO:0000313" key="1">
    <source>
        <dbReference type="EMBL" id="OOP70167.1"/>
    </source>
</evidence>